<reference evidence="2 3" key="1">
    <citation type="submission" date="2019-09" db="EMBL/GenBank/DDBJ databases">
        <title>A chromosome-level genome assembly of the Chinese tupelo Nyssa sinensis.</title>
        <authorList>
            <person name="Yang X."/>
            <person name="Kang M."/>
            <person name="Yang Y."/>
            <person name="Xiong H."/>
            <person name="Wang M."/>
            <person name="Zhang Z."/>
            <person name="Wang Z."/>
            <person name="Wu H."/>
            <person name="Ma T."/>
            <person name="Liu J."/>
            <person name="Xi Z."/>
        </authorList>
    </citation>
    <scope>NUCLEOTIDE SEQUENCE [LARGE SCALE GENOMIC DNA]</scope>
    <source>
        <strain evidence="2">J267</strain>
        <tissue evidence="2">Leaf</tissue>
    </source>
</reference>
<keyword evidence="3" id="KW-1185">Reference proteome</keyword>
<feature type="region of interest" description="Disordered" evidence="1">
    <location>
        <begin position="1"/>
        <end position="23"/>
    </location>
</feature>
<accession>A0A5J5BXF0</accession>
<evidence type="ECO:0000256" key="1">
    <source>
        <dbReference type="SAM" id="MobiDB-lite"/>
    </source>
</evidence>
<evidence type="ECO:0000313" key="3">
    <source>
        <dbReference type="Proteomes" id="UP000325577"/>
    </source>
</evidence>
<dbReference type="EMBL" id="CM018032">
    <property type="protein sequence ID" value="KAA8546302.1"/>
    <property type="molecule type" value="Genomic_DNA"/>
</dbReference>
<sequence>MLETLGIPREDQPSFPYAPSTTPREEVLARTFRRDKSEVFQRHVGPVDANVVEKIEADATETGGTVLDEDYLVDQTPSQYHRNPSPPHSFYLDPGVSPSSAPPSPVTRGDLEECF</sequence>
<feature type="region of interest" description="Disordered" evidence="1">
    <location>
        <begin position="76"/>
        <end position="115"/>
    </location>
</feature>
<protein>
    <submittedName>
        <fullName evidence="2">Uncharacterized protein</fullName>
    </submittedName>
</protein>
<dbReference type="OrthoDB" id="1559178at2759"/>
<gene>
    <name evidence="2" type="ORF">F0562_002959</name>
</gene>
<proteinExistence type="predicted"/>
<name>A0A5J5BXF0_9ASTE</name>
<evidence type="ECO:0000313" key="2">
    <source>
        <dbReference type="EMBL" id="KAA8546302.1"/>
    </source>
</evidence>
<organism evidence="2 3">
    <name type="scientific">Nyssa sinensis</name>
    <dbReference type="NCBI Taxonomy" id="561372"/>
    <lineage>
        <taxon>Eukaryota</taxon>
        <taxon>Viridiplantae</taxon>
        <taxon>Streptophyta</taxon>
        <taxon>Embryophyta</taxon>
        <taxon>Tracheophyta</taxon>
        <taxon>Spermatophyta</taxon>
        <taxon>Magnoliopsida</taxon>
        <taxon>eudicotyledons</taxon>
        <taxon>Gunneridae</taxon>
        <taxon>Pentapetalae</taxon>
        <taxon>asterids</taxon>
        <taxon>Cornales</taxon>
        <taxon>Nyssaceae</taxon>
        <taxon>Nyssa</taxon>
    </lineage>
</organism>
<dbReference type="AlphaFoldDB" id="A0A5J5BXF0"/>
<dbReference type="Proteomes" id="UP000325577">
    <property type="component" value="Linkage Group LG1"/>
</dbReference>